<proteinExistence type="predicted"/>
<feature type="chain" id="PRO_5002164141" description="XPG-I domain-containing protein" evidence="1">
    <location>
        <begin position="20"/>
        <end position="376"/>
    </location>
</feature>
<sequence>MEVVASPVVLAGLVGATLALSEVEAKPAAMNLTGHIDAIVTNNVDTFLFGGLTVIQTYVGQPLNAMMDHDGVILFGLFSGVDYNPQGLIGRQNLTCVNNVTDTFLNPEVVNSYITPLTSLSCTLALPCVNGQLSDLAWLGELCEWYFEWATPAEILLKFHKHIWPGVVMRMVREDILKADMAQKLVDHSLEVIGPSSPVMGTTMPSITRGMSKELMMGDDDLNLKDNKTHMHNHLPSVQAHAQDTFSTLTAPSISCRALSVITSTSTIDLTTLPVDTDHGLSCFDDGVIIDLTDDNKIICDLMGIYVTADSAGITTGMVWIEIILAFEHGHVSPGEQIFEDGPRVVKVLCPTSLRADIVEGPVENCGKILATSMVE</sequence>
<dbReference type="Pfam" id="PF00867">
    <property type="entry name" value="XPG_I"/>
    <property type="match status" value="1"/>
</dbReference>
<reference evidence="3 4" key="1">
    <citation type="submission" date="2014-04" db="EMBL/GenBank/DDBJ databases">
        <authorList>
            <consortium name="DOE Joint Genome Institute"/>
            <person name="Kuo A."/>
            <person name="Tarkka M."/>
            <person name="Buscot F."/>
            <person name="Kohler A."/>
            <person name="Nagy L.G."/>
            <person name="Floudas D."/>
            <person name="Copeland A."/>
            <person name="Barry K.W."/>
            <person name="Cichocki N."/>
            <person name="Veneault-Fourrey C."/>
            <person name="LaButti K."/>
            <person name="Lindquist E.A."/>
            <person name="Lipzen A."/>
            <person name="Lundell T."/>
            <person name="Morin E."/>
            <person name="Murat C."/>
            <person name="Sun H."/>
            <person name="Tunlid A."/>
            <person name="Henrissat B."/>
            <person name="Grigoriev I.V."/>
            <person name="Hibbett D.S."/>
            <person name="Martin F."/>
            <person name="Nordberg H.P."/>
            <person name="Cantor M.N."/>
            <person name="Hua S.X."/>
        </authorList>
    </citation>
    <scope>NUCLEOTIDE SEQUENCE [LARGE SCALE GENOMIC DNA]</scope>
    <source>
        <strain evidence="3 4">F 1598</strain>
    </source>
</reference>
<dbReference type="OrthoDB" id="2148513at2759"/>
<dbReference type="GO" id="GO:0004518">
    <property type="term" value="F:nuclease activity"/>
    <property type="evidence" value="ECO:0007669"/>
    <property type="project" value="InterPro"/>
</dbReference>
<protein>
    <recommendedName>
        <fullName evidence="2">XPG-I domain-containing protein</fullName>
    </recommendedName>
</protein>
<evidence type="ECO:0000256" key="1">
    <source>
        <dbReference type="SAM" id="SignalP"/>
    </source>
</evidence>
<feature type="signal peptide" evidence="1">
    <location>
        <begin position="1"/>
        <end position="19"/>
    </location>
</feature>
<keyword evidence="1" id="KW-0732">Signal</keyword>
<dbReference type="InterPro" id="IPR006086">
    <property type="entry name" value="XPG-I_dom"/>
</dbReference>
<reference evidence="4" key="2">
    <citation type="submission" date="2015-01" db="EMBL/GenBank/DDBJ databases">
        <title>Evolutionary Origins and Diversification of the Mycorrhizal Mutualists.</title>
        <authorList>
            <consortium name="DOE Joint Genome Institute"/>
            <consortium name="Mycorrhizal Genomics Consortium"/>
            <person name="Kohler A."/>
            <person name="Kuo A."/>
            <person name="Nagy L.G."/>
            <person name="Floudas D."/>
            <person name="Copeland A."/>
            <person name="Barry K.W."/>
            <person name="Cichocki N."/>
            <person name="Veneault-Fourrey C."/>
            <person name="LaButti K."/>
            <person name="Lindquist E.A."/>
            <person name="Lipzen A."/>
            <person name="Lundell T."/>
            <person name="Morin E."/>
            <person name="Murat C."/>
            <person name="Riley R."/>
            <person name="Ohm R."/>
            <person name="Sun H."/>
            <person name="Tunlid A."/>
            <person name="Henrissat B."/>
            <person name="Grigoriev I.V."/>
            <person name="Hibbett D.S."/>
            <person name="Martin F."/>
        </authorList>
    </citation>
    <scope>NUCLEOTIDE SEQUENCE [LARGE SCALE GENOMIC DNA]</scope>
    <source>
        <strain evidence="4">F 1598</strain>
    </source>
</reference>
<dbReference type="SUPFAM" id="SSF88723">
    <property type="entry name" value="PIN domain-like"/>
    <property type="match status" value="1"/>
</dbReference>
<evidence type="ECO:0000313" key="4">
    <source>
        <dbReference type="Proteomes" id="UP000054166"/>
    </source>
</evidence>
<accession>A0A0C3EUS1</accession>
<dbReference type="InParanoid" id="A0A0C3EUS1"/>
<organism evidence="3 4">
    <name type="scientific">Piloderma croceum (strain F 1598)</name>
    <dbReference type="NCBI Taxonomy" id="765440"/>
    <lineage>
        <taxon>Eukaryota</taxon>
        <taxon>Fungi</taxon>
        <taxon>Dikarya</taxon>
        <taxon>Basidiomycota</taxon>
        <taxon>Agaricomycotina</taxon>
        <taxon>Agaricomycetes</taxon>
        <taxon>Agaricomycetidae</taxon>
        <taxon>Atheliales</taxon>
        <taxon>Atheliaceae</taxon>
        <taxon>Piloderma</taxon>
    </lineage>
</organism>
<evidence type="ECO:0000259" key="2">
    <source>
        <dbReference type="Pfam" id="PF00867"/>
    </source>
</evidence>
<dbReference type="HOGENOM" id="CLU_735916_0_0_1"/>
<dbReference type="STRING" id="765440.A0A0C3EUS1"/>
<evidence type="ECO:0000313" key="3">
    <source>
        <dbReference type="EMBL" id="KIM76265.1"/>
    </source>
</evidence>
<dbReference type="InterPro" id="IPR029060">
    <property type="entry name" value="PIN-like_dom_sf"/>
</dbReference>
<dbReference type="AlphaFoldDB" id="A0A0C3EUS1"/>
<gene>
    <name evidence="3" type="ORF">PILCRDRAFT_91666</name>
</gene>
<dbReference type="EMBL" id="KN833036">
    <property type="protein sequence ID" value="KIM76265.1"/>
    <property type="molecule type" value="Genomic_DNA"/>
</dbReference>
<name>A0A0C3EUS1_PILCF</name>
<dbReference type="Proteomes" id="UP000054166">
    <property type="component" value="Unassembled WGS sequence"/>
</dbReference>
<feature type="domain" description="XPG-I" evidence="2">
    <location>
        <begin position="19"/>
        <end position="59"/>
    </location>
</feature>
<keyword evidence="4" id="KW-1185">Reference proteome</keyword>